<proteinExistence type="predicted"/>
<reference evidence="1" key="1">
    <citation type="submission" date="2015-09" db="EMBL/GenBank/DDBJ databases">
        <authorList>
            <person name="Jackson K.R."/>
            <person name="Lunt B.L."/>
            <person name="Fisher J.N.B."/>
            <person name="Gardner A.V."/>
            <person name="Bailey M.E."/>
            <person name="Deus L.M."/>
            <person name="Earl A.S."/>
            <person name="Gibby P.D."/>
            <person name="Hartmann K.A."/>
            <person name="Liu J.E."/>
            <person name="Manci A.M."/>
            <person name="Nielsen D.A."/>
            <person name="Solomon M.B."/>
            <person name="Breakwell D.P."/>
            <person name="Burnett S.H."/>
            <person name="Grose J.H."/>
        </authorList>
    </citation>
    <scope>NUCLEOTIDE SEQUENCE</scope>
    <source>
        <strain evidence="1">7805</strain>
    </source>
</reference>
<dbReference type="AlphaFoldDB" id="A0A1J1JD72"/>
<accession>A0A1J1JD72</accession>
<dbReference type="Pfam" id="PF21814">
    <property type="entry name" value="DUF6883"/>
    <property type="match status" value="1"/>
</dbReference>
<dbReference type="EMBL" id="LO018304">
    <property type="protein sequence ID" value="CUM59077.1"/>
    <property type="molecule type" value="Genomic_DNA"/>
</dbReference>
<dbReference type="InterPro" id="IPR049250">
    <property type="entry name" value="DUF6883"/>
</dbReference>
<dbReference type="RefSeq" id="WP_235751682.1">
    <property type="nucleotide sequence ID" value="NZ_JBIIEP010000046.1"/>
</dbReference>
<organism evidence="1">
    <name type="scientific">Planktothrix agardhii</name>
    <name type="common">Oscillatoria agardhii</name>
    <dbReference type="NCBI Taxonomy" id="1160"/>
    <lineage>
        <taxon>Bacteria</taxon>
        <taxon>Bacillati</taxon>
        <taxon>Cyanobacteriota</taxon>
        <taxon>Cyanophyceae</taxon>
        <taxon>Oscillatoriophycideae</taxon>
        <taxon>Oscillatoriales</taxon>
        <taxon>Microcoleaceae</taxon>
        <taxon>Planktothrix</taxon>
    </lineage>
</organism>
<gene>
    <name evidence="1" type="ORF">PLAM_1110</name>
</gene>
<name>A0A1J1JD72_PLAAG</name>
<protein>
    <submittedName>
        <fullName evidence="1">Uncharacterized protein</fullName>
    </submittedName>
</protein>
<evidence type="ECO:0000313" key="1">
    <source>
        <dbReference type="EMBL" id="CUM59077.1"/>
    </source>
</evidence>
<sequence>MKLPNGDKAQLGDKLERYSLNSKHSKGKHKALLFEKRLGITLANKEILEKALQKAAIEGEAELYKIDQYGTHYDLVFSLLTDFGESLVLSCWIIKTTEDFPRLTNTYPIE</sequence>